<keyword evidence="3" id="KW-1185">Reference proteome</keyword>
<dbReference type="Proteomes" id="UP000254866">
    <property type="component" value="Unassembled WGS sequence"/>
</dbReference>
<feature type="compositionally biased region" description="Low complexity" evidence="1">
    <location>
        <begin position="204"/>
        <end position="216"/>
    </location>
</feature>
<name>A0A370TFE2_9HELO</name>
<comment type="caution">
    <text evidence="2">The sequence shown here is derived from an EMBL/GenBank/DDBJ whole genome shotgun (WGS) entry which is preliminary data.</text>
</comment>
<sequence length="330" mass="36080">MQAGGGERCRVEWETWVRVSVSVSVMERGGEQRRDLSEWMQSASASRTTPDTNHHDPEPSSGGSGNENENESEAVRYRRLRVLRRVCQPPPPPSSPPPMPPNAPTLPALWPTPLESWVLGPGATGNTREYQGIPELPELPQLAHTRTESPFSGGRTDGEFHVLIGGGDQSIVWRLPPGQSESALSRKESHPPQSHSRRHRHHIISSSSLLSPSSRSNRAQCSAEYHYGLTYEAGRSTAGHVHQFSPPPSNVSMHHTAPGPAPPLFLLLLYTDADTDPDADADADADADGSPRWKTQTLLNSRSTVLGSLLMYLQSLSAQLQYKPCCMLPS</sequence>
<organism evidence="2 3">
    <name type="scientific">Venustampulla echinocandica</name>
    <dbReference type="NCBI Taxonomy" id="2656787"/>
    <lineage>
        <taxon>Eukaryota</taxon>
        <taxon>Fungi</taxon>
        <taxon>Dikarya</taxon>
        <taxon>Ascomycota</taxon>
        <taxon>Pezizomycotina</taxon>
        <taxon>Leotiomycetes</taxon>
        <taxon>Helotiales</taxon>
        <taxon>Pleuroascaceae</taxon>
        <taxon>Venustampulla</taxon>
    </lineage>
</organism>
<feature type="region of interest" description="Disordered" evidence="1">
    <location>
        <begin position="238"/>
        <end position="257"/>
    </location>
</feature>
<protein>
    <submittedName>
        <fullName evidence="2">Uncharacterized protein</fullName>
    </submittedName>
</protein>
<dbReference type="AlphaFoldDB" id="A0A370TFE2"/>
<feature type="compositionally biased region" description="Basic and acidic residues" evidence="1">
    <location>
        <begin position="28"/>
        <end position="37"/>
    </location>
</feature>
<feature type="region of interest" description="Disordered" evidence="1">
    <location>
        <begin position="179"/>
        <end position="217"/>
    </location>
</feature>
<evidence type="ECO:0000313" key="2">
    <source>
        <dbReference type="EMBL" id="RDL33614.1"/>
    </source>
</evidence>
<proteinExistence type="predicted"/>
<accession>A0A370TFE2</accession>
<gene>
    <name evidence="2" type="ORF">BP5553_07982</name>
</gene>
<feature type="region of interest" description="Disordered" evidence="1">
    <location>
        <begin position="22"/>
        <end position="73"/>
    </location>
</feature>
<evidence type="ECO:0000313" key="3">
    <source>
        <dbReference type="Proteomes" id="UP000254866"/>
    </source>
</evidence>
<feature type="region of interest" description="Disordered" evidence="1">
    <location>
        <begin position="86"/>
        <end position="108"/>
    </location>
</feature>
<feature type="compositionally biased region" description="Polar residues" evidence="1">
    <location>
        <begin position="39"/>
        <end position="51"/>
    </location>
</feature>
<feature type="compositionally biased region" description="Pro residues" evidence="1">
    <location>
        <begin position="88"/>
        <end position="104"/>
    </location>
</feature>
<reference evidence="2 3" key="1">
    <citation type="journal article" date="2018" name="IMA Fungus">
        <title>IMA Genome-F 9: Draft genome sequence of Annulohypoxylon stygium, Aspergillus mulundensis, Berkeleyomyces basicola (syn. Thielaviopsis basicola), Ceratocystis smalleyi, two Cercospora beticola strains, Coleophoma cylindrospora, Fusarium fracticaudum, Phialophora cf. hyalina, and Morchella septimelata.</title>
        <authorList>
            <person name="Wingfield B.D."/>
            <person name="Bills G.F."/>
            <person name="Dong Y."/>
            <person name="Huang W."/>
            <person name="Nel W.J."/>
            <person name="Swalarsk-Parry B.S."/>
            <person name="Vaghefi N."/>
            <person name="Wilken P.M."/>
            <person name="An Z."/>
            <person name="de Beer Z.W."/>
            <person name="De Vos L."/>
            <person name="Chen L."/>
            <person name="Duong T.A."/>
            <person name="Gao Y."/>
            <person name="Hammerbacher A."/>
            <person name="Kikkert J.R."/>
            <person name="Li Y."/>
            <person name="Li H."/>
            <person name="Li K."/>
            <person name="Li Q."/>
            <person name="Liu X."/>
            <person name="Ma X."/>
            <person name="Naidoo K."/>
            <person name="Pethybridge S.J."/>
            <person name="Sun J."/>
            <person name="Steenkamp E.T."/>
            <person name="van der Nest M.A."/>
            <person name="van Wyk S."/>
            <person name="Wingfield M.J."/>
            <person name="Xiong C."/>
            <person name="Yue Q."/>
            <person name="Zhang X."/>
        </authorList>
    </citation>
    <scope>NUCLEOTIDE SEQUENCE [LARGE SCALE GENOMIC DNA]</scope>
    <source>
        <strain evidence="2 3">BP 5553</strain>
    </source>
</reference>
<dbReference type="GeneID" id="43600831"/>
<evidence type="ECO:0000256" key="1">
    <source>
        <dbReference type="SAM" id="MobiDB-lite"/>
    </source>
</evidence>
<dbReference type="RefSeq" id="XP_031866896.1">
    <property type="nucleotide sequence ID" value="XM_032016605.1"/>
</dbReference>
<dbReference type="EMBL" id="NPIC01000008">
    <property type="protein sequence ID" value="RDL33614.1"/>
    <property type="molecule type" value="Genomic_DNA"/>
</dbReference>